<keyword evidence="6" id="KW-0274">FAD</keyword>
<dbReference type="KEGG" id="spu:577549"/>
<feature type="compositionally biased region" description="Low complexity" evidence="9">
    <location>
        <begin position="30"/>
        <end position="67"/>
    </location>
</feature>
<feature type="domain" description="CW-type" evidence="11">
    <location>
        <begin position="174"/>
        <end position="233"/>
    </location>
</feature>
<protein>
    <recommendedName>
        <fullName evidence="14">Lysine-specific histone demethylase 1B</fullName>
    </recommendedName>
</protein>
<feature type="region of interest" description="Disordered" evidence="9">
    <location>
        <begin position="1"/>
        <end position="94"/>
    </location>
</feature>
<dbReference type="GeneID" id="577549"/>
<evidence type="ECO:0000256" key="3">
    <source>
        <dbReference type="ARBA" id="ARBA00022630"/>
    </source>
</evidence>
<comment type="similarity">
    <text evidence="2">Belongs to the flavin monoamine oxidase family.</text>
</comment>
<dbReference type="InterPro" id="IPR050281">
    <property type="entry name" value="Flavin_monoamine_oxidase"/>
</dbReference>
<sequence length="853" mass="94828">MSTRIKRKPAKYAEEEESPGPPKKTPKKPPTSSTPVAAASPKLTTPKLTTPKPTSTKATPSAPRSTARPSQKKSPEGQKERKADKDSKKPLRSCEKSRCPAKIPQCFANASDRCAGAGSTARWYHLSAGEHYCNECFDYFYRSHHQGYQLVSNWKRVWGSNGKTEPSLKSYMSDKVLPFWLQCTQPGCGKWREFPSKNIVTLEIIQSYVCGYEAGAKQGTPSDHCTVLQDHRVEQTFDLEWLSLLVMPPLLKTSPAAPFLTSYFPDGVGLSASCPIASRKGGSLTSEGEEPFAAGVSPYFQPFYQPDEQGKALCICPDVMEHEEVEEFPEFEREQQMYLALRNLVLALWAQRCKEFLTAHICTQRLVVRGLVRIKCSEILEPIVAFLTRKGLINTGLLRDPPKELQVCRDVGMGKIIVIGAGVAGLAAARHLTNMGCDVTMLEARDRIGGRVWDDQSLGSCVGKGAQIVNGCINNPIALMCEQGGFKLRKMHERCDLLGEGGVVTDLHVDKRVEFHFNAMLDAIAEWRKDKFSSSDSPLGKKIMEMHQTFMDETNLTFSAEEDRLLQFHISNLEYACGSNLAKVSSLHWDQNEAFAQFAGDHCLLKEGYHTVFTELAKGLDVRLQHQVTAVNHSADDITITLKDGQTLTAQKVLLTIPLALLQSEVISFTPPLPEDKLEAINSLGSGIIEKIGLQFPSRFWEKKVEETDYFGYIPTDPADRGFFSIFYDMSNGNKESNVLMSIISGDAVQKLKEMTEKEVMEKCLSCLKKLFPKQTVPNPSKYFVTQWHKDEFAGMSYSFIASGASGETYDVLAECIDEKIFFAGEATNRSFPQTVTGAYLSGIREANKIIAL</sequence>
<dbReference type="InterPro" id="IPR002937">
    <property type="entry name" value="Amino_oxidase"/>
</dbReference>
<keyword evidence="4" id="KW-0479">Metal-binding</keyword>
<dbReference type="EnsemblMetazoa" id="XM_030974424">
    <property type="protein sequence ID" value="XP_030830284"/>
    <property type="gene ID" value="LOC577549"/>
</dbReference>
<keyword evidence="7" id="KW-0862">Zinc</keyword>
<dbReference type="AlphaFoldDB" id="A0A7M7N2S7"/>
<keyword evidence="3" id="KW-0285">Flavoprotein</keyword>
<dbReference type="SUPFAM" id="SSF51905">
    <property type="entry name" value="FAD/NAD(P)-binding domain"/>
    <property type="match status" value="1"/>
</dbReference>
<dbReference type="GO" id="GO:0140682">
    <property type="term" value="F:FAD-dependent H3K4me/H3K4me3 demethylase activity"/>
    <property type="evidence" value="ECO:0007669"/>
    <property type="project" value="UniProtKB-ARBA"/>
</dbReference>
<evidence type="ECO:0000256" key="9">
    <source>
        <dbReference type="SAM" id="MobiDB-lite"/>
    </source>
</evidence>
<evidence type="ECO:0000259" key="11">
    <source>
        <dbReference type="PROSITE" id="PS51050"/>
    </source>
</evidence>
<dbReference type="InterPro" id="IPR036188">
    <property type="entry name" value="FAD/NAD-bd_sf"/>
</dbReference>
<name>A0A7M7N2S7_STRPU</name>
<evidence type="ECO:0000256" key="7">
    <source>
        <dbReference type="ARBA" id="ARBA00022833"/>
    </source>
</evidence>
<dbReference type="InterPro" id="IPR009057">
    <property type="entry name" value="Homeodomain-like_sf"/>
</dbReference>
<dbReference type="Gene3D" id="1.10.10.10">
    <property type="entry name" value="Winged helix-like DNA-binding domain superfamily/Winged helix DNA-binding domain"/>
    <property type="match status" value="1"/>
</dbReference>
<feature type="domain" description="SWIRM" evidence="10">
    <location>
        <begin position="306"/>
        <end position="404"/>
    </location>
</feature>
<dbReference type="Pfam" id="PF01593">
    <property type="entry name" value="Amino_oxidase"/>
    <property type="match status" value="1"/>
</dbReference>
<dbReference type="InterPro" id="IPR036388">
    <property type="entry name" value="WH-like_DNA-bd_sf"/>
</dbReference>
<keyword evidence="13" id="KW-1185">Reference proteome</keyword>
<dbReference type="InterPro" id="IPR011124">
    <property type="entry name" value="Znf_CW"/>
</dbReference>
<evidence type="ECO:0000256" key="6">
    <source>
        <dbReference type="ARBA" id="ARBA00022827"/>
    </source>
</evidence>
<dbReference type="SUPFAM" id="SSF46689">
    <property type="entry name" value="Homeodomain-like"/>
    <property type="match status" value="1"/>
</dbReference>
<evidence type="ECO:0008006" key="14">
    <source>
        <dbReference type="Google" id="ProtNLM"/>
    </source>
</evidence>
<organism evidence="12 13">
    <name type="scientific">Strongylocentrotus purpuratus</name>
    <name type="common">Purple sea urchin</name>
    <dbReference type="NCBI Taxonomy" id="7668"/>
    <lineage>
        <taxon>Eukaryota</taxon>
        <taxon>Metazoa</taxon>
        <taxon>Echinodermata</taxon>
        <taxon>Eleutherozoa</taxon>
        <taxon>Echinozoa</taxon>
        <taxon>Echinoidea</taxon>
        <taxon>Euechinoidea</taxon>
        <taxon>Echinacea</taxon>
        <taxon>Camarodonta</taxon>
        <taxon>Echinidea</taxon>
        <taxon>Strongylocentrotidae</taxon>
        <taxon>Strongylocentrotus</taxon>
    </lineage>
</organism>
<evidence type="ECO:0000313" key="13">
    <source>
        <dbReference type="Proteomes" id="UP000007110"/>
    </source>
</evidence>
<reference evidence="12" key="2">
    <citation type="submission" date="2021-01" db="UniProtKB">
        <authorList>
            <consortium name="EnsemblMetazoa"/>
        </authorList>
    </citation>
    <scope>IDENTIFICATION</scope>
</reference>
<feature type="compositionally biased region" description="Basic residues" evidence="9">
    <location>
        <begin position="1"/>
        <end position="10"/>
    </location>
</feature>
<dbReference type="CTD" id="221656"/>
<dbReference type="Gene3D" id="3.90.660.10">
    <property type="match status" value="1"/>
</dbReference>
<dbReference type="OMA" id="PYVFWGE"/>
<comment type="cofactor">
    <cofactor evidence="1">
        <name>FAD</name>
        <dbReference type="ChEBI" id="CHEBI:57692"/>
    </cofactor>
</comment>
<dbReference type="Proteomes" id="UP000007110">
    <property type="component" value="Unassembled WGS sequence"/>
</dbReference>
<proteinExistence type="inferred from homology"/>
<dbReference type="FunFam" id="3.50.50.60:FF:001070">
    <property type="entry name" value="Uncharacterized protein"/>
    <property type="match status" value="1"/>
</dbReference>
<evidence type="ECO:0000256" key="4">
    <source>
        <dbReference type="ARBA" id="ARBA00022723"/>
    </source>
</evidence>
<dbReference type="PROSITE" id="PS51050">
    <property type="entry name" value="ZF_CW"/>
    <property type="match status" value="1"/>
</dbReference>
<dbReference type="Gene3D" id="3.30.40.100">
    <property type="match status" value="1"/>
</dbReference>
<dbReference type="RefSeq" id="XP_030830284.1">
    <property type="nucleotide sequence ID" value="XM_030974424.1"/>
</dbReference>
<keyword evidence="8" id="KW-0560">Oxidoreductase</keyword>
<evidence type="ECO:0000313" key="12">
    <source>
        <dbReference type="EnsemblMetazoa" id="XP_030830284"/>
    </source>
</evidence>
<dbReference type="PROSITE" id="PS50934">
    <property type="entry name" value="SWIRM"/>
    <property type="match status" value="1"/>
</dbReference>
<feature type="compositionally biased region" description="Basic and acidic residues" evidence="9">
    <location>
        <begin position="73"/>
        <end position="94"/>
    </location>
</feature>
<evidence type="ECO:0000256" key="1">
    <source>
        <dbReference type="ARBA" id="ARBA00001974"/>
    </source>
</evidence>
<evidence type="ECO:0000256" key="5">
    <source>
        <dbReference type="ARBA" id="ARBA00022771"/>
    </source>
</evidence>
<dbReference type="InterPro" id="IPR007526">
    <property type="entry name" value="SWIRM"/>
</dbReference>
<dbReference type="GO" id="GO:0008270">
    <property type="term" value="F:zinc ion binding"/>
    <property type="evidence" value="ECO:0007669"/>
    <property type="project" value="UniProtKB-KW"/>
</dbReference>
<dbReference type="SUPFAM" id="SSF54373">
    <property type="entry name" value="FAD-linked reductases, C-terminal domain"/>
    <property type="match status" value="1"/>
</dbReference>
<evidence type="ECO:0000256" key="2">
    <source>
        <dbReference type="ARBA" id="ARBA00005995"/>
    </source>
</evidence>
<reference evidence="13" key="1">
    <citation type="submission" date="2015-02" db="EMBL/GenBank/DDBJ databases">
        <title>Genome sequencing for Strongylocentrotus purpuratus.</title>
        <authorList>
            <person name="Murali S."/>
            <person name="Liu Y."/>
            <person name="Vee V."/>
            <person name="English A."/>
            <person name="Wang M."/>
            <person name="Skinner E."/>
            <person name="Han Y."/>
            <person name="Muzny D.M."/>
            <person name="Worley K.C."/>
            <person name="Gibbs R.A."/>
        </authorList>
    </citation>
    <scope>NUCLEOTIDE SEQUENCE</scope>
</reference>
<accession>A0A7M7N2S7</accession>
<dbReference type="InParanoid" id="A0A7M7N2S7"/>
<evidence type="ECO:0000259" key="10">
    <source>
        <dbReference type="PROSITE" id="PS50934"/>
    </source>
</evidence>
<keyword evidence="5" id="KW-0863">Zinc-finger</keyword>
<dbReference type="Gene3D" id="3.50.50.60">
    <property type="entry name" value="FAD/NAD(P)-binding domain"/>
    <property type="match status" value="1"/>
</dbReference>
<dbReference type="GO" id="GO:0016491">
    <property type="term" value="F:oxidoreductase activity"/>
    <property type="evidence" value="ECO:0000318"/>
    <property type="project" value="GO_Central"/>
</dbReference>
<dbReference type="PANTHER" id="PTHR10742">
    <property type="entry name" value="FLAVIN MONOAMINE OXIDASE"/>
    <property type="match status" value="1"/>
</dbReference>
<evidence type="ECO:0000256" key="8">
    <source>
        <dbReference type="ARBA" id="ARBA00023002"/>
    </source>
</evidence>
<dbReference type="PANTHER" id="PTHR10742:SF410">
    <property type="entry name" value="LYSINE-SPECIFIC HISTONE DEMETHYLASE 2"/>
    <property type="match status" value="1"/>
</dbReference>
<dbReference type="Pfam" id="PF04433">
    <property type="entry name" value="SWIRM"/>
    <property type="match status" value="1"/>
</dbReference>
<dbReference type="OrthoDB" id="2219495at2759"/>